<name>A0AAJ0MBC8_9PEZI</name>
<feature type="compositionally biased region" description="Low complexity" evidence="1">
    <location>
        <begin position="332"/>
        <end position="345"/>
    </location>
</feature>
<feature type="compositionally biased region" description="Basic and acidic residues" evidence="1">
    <location>
        <begin position="271"/>
        <end position="287"/>
    </location>
</feature>
<dbReference type="Proteomes" id="UP001275084">
    <property type="component" value="Unassembled WGS sequence"/>
</dbReference>
<feature type="compositionally biased region" description="Polar residues" evidence="1">
    <location>
        <begin position="1"/>
        <end position="12"/>
    </location>
</feature>
<feature type="region of interest" description="Disordered" evidence="1">
    <location>
        <begin position="1"/>
        <end position="191"/>
    </location>
</feature>
<organism evidence="2 3">
    <name type="scientific">Lasiosphaeria hispida</name>
    <dbReference type="NCBI Taxonomy" id="260671"/>
    <lineage>
        <taxon>Eukaryota</taxon>
        <taxon>Fungi</taxon>
        <taxon>Dikarya</taxon>
        <taxon>Ascomycota</taxon>
        <taxon>Pezizomycotina</taxon>
        <taxon>Sordariomycetes</taxon>
        <taxon>Sordariomycetidae</taxon>
        <taxon>Sordariales</taxon>
        <taxon>Lasiosphaeriaceae</taxon>
        <taxon>Lasiosphaeria</taxon>
    </lineage>
</organism>
<dbReference type="GO" id="GO:0030041">
    <property type="term" value="P:actin filament polymerization"/>
    <property type="evidence" value="ECO:0007669"/>
    <property type="project" value="TreeGrafter"/>
</dbReference>
<protein>
    <submittedName>
        <fullName evidence="2">Uncharacterized protein</fullName>
    </submittedName>
</protein>
<feature type="compositionally biased region" description="Polar residues" evidence="1">
    <location>
        <begin position="245"/>
        <end position="259"/>
    </location>
</feature>
<dbReference type="InterPro" id="IPR051412">
    <property type="entry name" value="Formin_Homology_Diaphanous_sf"/>
</dbReference>
<feature type="compositionally biased region" description="Polar residues" evidence="1">
    <location>
        <begin position="543"/>
        <end position="563"/>
    </location>
</feature>
<reference evidence="2" key="2">
    <citation type="submission" date="2023-06" db="EMBL/GenBank/DDBJ databases">
        <authorList>
            <consortium name="Lawrence Berkeley National Laboratory"/>
            <person name="Haridas S."/>
            <person name="Hensen N."/>
            <person name="Bonometti L."/>
            <person name="Westerberg I."/>
            <person name="Brannstrom I.O."/>
            <person name="Guillou S."/>
            <person name="Cros-Aarteil S."/>
            <person name="Calhoun S."/>
            <person name="Kuo A."/>
            <person name="Mondo S."/>
            <person name="Pangilinan J."/>
            <person name="Riley R."/>
            <person name="Labutti K."/>
            <person name="Andreopoulos B."/>
            <person name="Lipzen A."/>
            <person name="Chen C."/>
            <person name="Yanf M."/>
            <person name="Daum C."/>
            <person name="Ng V."/>
            <person name="Clum A."/>
            <person name="Steindorff A."/>
            <person name="Ohm R."/>
            <person name="Martin F."/>
            <person name="Silar P."/>
            <person name="Natvig D."/>
            <person name="Lalanne C."/>
            <person name="Gautier V."/>
            <person name="Ament-Velasquez S.L."/>
            <person name="Kruys A."/>
            <person name="Hutchinson M.I."/>
            <person name="Powell A.J."/>
            <person name="Barry K."/>
            <person name="Miller A.N."/>
            <person name="Grigoriev I.V."/>
            <person name="Debuchy R."/>
            <person name="Gladieux P."/>
            <person name="Thoren M.H."/>
            <person name="Johannesson H."/>
        </authorList>
    </citation>
    <scope>NUCLEOTIDE SEQUENCE</scope>
    <source>
        <strain evidence="2">CBS 955.72</strain>
    </source>
</reference>
<feature type="compositionally biased region" description="Acidic residues" evidence="1">
    <location>
        <begin position="106"/>
        <end position="115"/>
    </location>
</feature>
<keyword evidence="3" id="KW-1185">Reference proteome</keyword>
<comment type="caution">
    <text evidence="2">The sequence shown here is derived from an EMBL/GenBank/DDBJ whole genome shotgun (WGS) entry which is preliminary data.</text>
</comment>
<feature type="compositionally biased region" description="Acidic residues" evidence="1">
    <location>
        <begin position="138"/>
        <end position="150"/>
    </location>
</feature>
<feature type="compositionally biased region" description="Low complexity" evidence="1">
    <location>
        <begin position="214"/>
        <end position="234"/>
    </location>
</feature>
<accession>A0AAJ0MBC8</accession>
<evidence type="ECO:0000313" key="2">
    <source>
        <dbReference type="EMBL" id="KAK3346729.1"/>
    </source>
</evidence>
<evidence type="ECO:0000313" key="3">
    <source>
        <dbReference type="Proteomes" id="UP001275084"/>
    </source>
</evidence>
<dbReference type="PANTHER" id="PTHR45691">
    <property type="entry name" value="PROTEIN DIAPHANOUS"/>
    <property type="match status" value="1"/>
</dbReference>
<feature type="compositionally biased region" description="Polar residues" evidence="1">
    <location>
        <begin position="591"/>
        <end position="607"/>
    </location>
</feature>
<dbReference type="PANTHER" id="PTHR45691:SF6">
    <property type="entry name" value="PROTEIN DIAPHANOUS"/>
    <property type="match status" value="1"/>
</dbReference>
<feature type="compositionally biased region" description="Basic and acidic residues" evidence="1">
    <location>
        <begin position="317"/>
        <end position="327"/>
    </location>
</feature>
<dbReference type="EMBL" id="JAUIQD010000006">
    <property type="protein sequence ID" value="KAK3346729.1"/>
    <property type="molecule type" value="Genomic_DNA"/>
</dbReference>
<sequence length="709" mass="73877">MAQPSSLSSNNPFRRKGPGPSAPPSAAPSSPYQGATPSSPSASISALSSSTQFREQLQALPRPANPPPATSFQKPKVVKKVRVQSPPPSSPESAGVPDHYSRGGRDDDDDDDDESSSSGDDERLDPFSINPPARTAIDEDIEDSDSDDELTPPPPLALLHRVPPNPFQKTLQDLEHGAAETEQNNASLPGIRGTLDVNAFRRLLLTGQSGGQGAPQAAASTPTPAAASASAPSAVHLTIPAGDGASTTDTSSISRQSIFDATYPPVQDTPRTSHEISEPEADDDRHGLIGSSRPKVQTPTTLRKKPPPPSSRHGKLIKVELKSKDSPLPEGSTRPTSSSSLSSQTGRAPTSPLALPSAQEPSPLEINKPLPPAPQQAPPGDENDSIFDREAAGKVPEPEIEASAETLPAPRPPTPPNASHSTPNAVAASPTPKKPPPPPRRQPHGHARSDSKISIAVGHPPPSTSYGEDIETQLRRSSQDSTRSRSSSLRVSLQAPAPPPPRRPNHAPRGSNSFTSPSAVSFSSILSNSSDRSPSDAAELSPLPSQTPTQTMTAEPAQTVSVITSPDGPTPPPSHPAHIRLLPPPPPPARNASTRTKRPTSVSSLDVTSRRPSRGKEAIPLAPPPPPPSRQRGSSKGSMDGAGRKGSIDGVRILGVSETLAEEPGPVIGESAEDVSAAKDILADLTALQREVDALRGLVQQPDAEPKAG</sequence>
<feature type="compositionally biased region" description="Low complexity" evidence="1">
    <location>
        <begin position="507"/>
        <end position="524"/>
    </location>
</feature>
<feature type="region of interest" description="Disordered" evidence="1">
    <location>
        <begin position="206"/>
        <end position="649"/>
    </location>
</feature>
<dbReference type="AlphaFoldDB" id="A0AAJ0MBC8"/>
<dbReference type="GO" id="GO:0005884">
    <property type="term" value="C:actin filament"/>
    <property type="evidence" value="ECO:0007669"/>
    <property type="project" value="TreeGrafter"/>
</dbReference>
<gene>
    <name evidence="2" type="ORF">B0T25DRAFT_286508</name>
</gene>
<evidence type="ECO:0000256" key="1">
    <source>
        <dbReference type="SAM" id="MobiDB-lite"/>
    </source>
</evidence>
<feature type="compositionally biased region" description="Basic residues" evidence="1">
    <location>
        <begin position="302"/>
        <end position="316"/>
    </location>
</feature>
<feature type="compositionally biased region" description="Low complexity" evidence="1">
    <location>
        <begin position="27"/>
        <end position="50"/>
    </location>
</feature>
<proteinExistence type="predicted"/>
<reference evidence="2" key="1">
    <citation type="journal article" date="2023" name="Mol. Phylogenet. Evol.">
        <title>Genome-scale phylogeny and comparative genomics of the fungal order Sordariales.</title>
        <authorList>
            <person name="Hensen N."/>
            <person name="Bonometti L."/>
            <person name="Westerberg I."/>
            <person name="Brannstrom I.O."/>
            <person name="Guillou S."/>
            <person name="Cros-Aarteil S."/>
            <person name="Calhoun S."/>
            <person name="Haridas S."/>
            <person name="Kuo A."/>
            <person name="Mondo S."/>
            <person name="Pangilinan J."/>
            <person name="Riley R."/>
            <person name="LaButti K."/>
            <person name="Andreopoulos B."/>
            <person name="Lipzen A."/>
            <person name="Chen C."/>
            <person name="Yan M."/>
            <person name="Daum C."/>
            <person name="Ng V."/>
            <person name="Clum A."/>
            <person name="Steindorff A."/>
            <person name="Ohm R.A."/>
            <person name="Martin F."/>
            <person name="Silar P."/>
            <person name="Natvig D.O."/>
            <person name="Lalanne C."/>
            <person name="Gautier V."/>
            <person name="Ament-Velasquez S.L."/>
            <person name="Kruys A."/>
            <person name="Hutchinson M.I."/>
            <person name="Powell A.J."/>
            <person name="Barry K."/>
            <person name="Miller A.N."/>
            <person name="Grigoriev I.V."/>
            <person name="Debuchy R."/>
            <person name="Gladieux P."/>
            <person name="Hiltunen Thoren M."/>
            <person name="Johannesson H."/>
        </authorList>
    </citation>
    <scope>NUCLEOTIDE SEQUENCE</scope>
    <source>
        <strain evidence="2">CBS 955.72</strain>
    </source>
</reference>
<feature type="compositionally biased region" description="Low complexity" evidence="1">
    <location>
        <begin position="479"/>
        <end position="495"/>
    </location>
</feature>